<accession>A0ABZ0IVR7</accession>
<evidence type="ECO:0000313" key="1">
    <source>
        <dbReference type="EMBL" id="WOK08711.1"/>
    </source>
</evidence>
<reference evidence="1 2" key="1">
    <citation type="journal article" date="2023" name="Microbiol. Resour. Announc.">
        <title>Complete Genome Sequence of Imperialibacter roseus strain P4T.</title>
        <authorList>
            <person name="Tizabi D.R."/>
            <person name="Bachvaroff T."/>
            <person name="Hill R.T."/>
        </authorList>
    </citation>
    <scope>NUCLEOTIDE SEQUENCE [LARGE SCALE GENOMIC DNA]</scope>
    <source>
        <strain evidence="1 2">P4T</strain>
    </source>
</reference>
<gene>
    <name evidence="1" type="ORF">RT717_08690</name>
</gene>
<name>A0ABZ0IVR7_9BACT</name>
<dbReference type="Proteomes" id="UP001302349">
    <property type="component" value="Chromosome"/>
</dbReference>
<sequence>MSENIQNLIKRFERHRNVTDAKFSFVLERQKMIESALKELQEESSDFYGYVAESLKELDTEISAIKNKIKDL</sequence>
<dbReference type="EMBL" id="CP136051">
    <property type="protein sequence ID" value="WOK08711.1"/>
    <property type="molecule type" value="Genomic_DNA"/>
</dbReference>
<proteinExistence type="predicted"/>
<dbReference type="RefSeq" id="WP_151999903.1">
    <property type="nucleotide sequence ID" value="NZ_CP136051.1"/>
</dbReference>
<organism evidence="1 2">
    <name type="scientific">Imperialibacter roseus</name>
    <dbReference type="NCBI Taxonomy" id="1324217"/>
    <lineage>
        <taxon>Bacteria</taxon>
        <taxon>Pseudomonadati</taxon>
        <taxon>Bacteroidota</taxon>
        <taxon>Cytophagia</taxon>
        <taxon>Cytophagales</taxon>
        <taxon>Flammeovirgaceae</taxon>
        <taxon>Imperialibacter</taxon>
    </lineage>
</organism>
<keyword evidence="2" id="KW-1185">Reference proteome</keyword>
<evidence type="ECO:0000313" key="2">
    <source>
        <dbReference type="Proteomes" id="UP001302349"/>
    </source>
</evidence>
<protein>
    <submittedName>
        <fullName evidence="1">Uncharacterized protein</fullName>
    </submittedName>
</protein>